<organism evidence="2 3">
    <name type="scientific">Neobacillus niacini</name>
    <dbReference type="NCBI Taxonomy" id="86668"/>
    <lineage>
        <taxon>Bacteria</taxon>
        <taxon>Bacillati</taxon>
        <taxon>Bacillota</taxon>
        <taxon>Bacilli</taxon>
        <taxon>Bacillales</taxon>
        <taxon>Bacillaceae</taxon>
        <taxon>Neobacillus</taxon>
    </lineage>
</organism>
<dbReference type="Proteomes" id="UP000548423">
    <property type="component" value="Unassembled WGS sequence"/>
</dbReference>
<protein>
    <submittedName>
        <fullName evidence="2">Uncharacterized protein</fullName>
    </submittedName>
</protein>
<comment type="caution">
    <text evidence="2">The sequence shown here is derived from an EMBL/GenBank/DDBJ whole genome shotgun (WGS) entry which is preliminary data.</text>
</comment>
<reference evidence="3" key="2">
    <citation type="submission" date="2020-08" db="EMBL/GenBank/DDBJ databases">
        <title>The Agave Microbiome: Exploring the role of microbial communities in plant adaptations to desert environments.</title>
        <authorList>
            <person name="Partida-Martinez L.P."/>
        </authorList>
    </citation>
    <scope>NUCLEOTIDE SEQUENCE [LARGE SCALE GENOMIC DNA]</scope>
    <source>
        <strain evidence="3">AT2.8</strain>
    </source>
</reference>
<accession>A0A852TH99</accession>
<keyword evidence="1" id="KW-1133">Transmembrane helix</keyword>
<keyword evidence="1" id="KW-0812">Transmembrane</keyword>
<evidence type="ECO:0000313" key="2">
    <source>
        <dbReference type="EMBL" id="NYE06648.1"/>
    </source>
</evidence>
<evidence type="ECO:0000313" key="3">
    <source>
        <dbReference type="Proteomes" id="UP000548423"/>
    </source>
</evidence>
<keyword evidence="1" id="KW-0472">Membrane</keyword>
<gene>
    <name evidence="2" type="ORF">F4694_003428</name>
</gene>
<reference evidence="3" key="1">
    <citation type="submission" date="2020-07" db="EMBL/GenBank/DDBJ databases">
        <authorList>
            <person name="Partida-Martinez L."/>
            <person name="Huntemann M."/>
            <person name="Clum A."/>
            <person name="Wang J."/>
            <person name="Palaniappan K."/>
            <person name="Ritter S."/>
            <person name="Chen I.-M."/>
            <person name="Stamatis D."/>
            <person name="Reddy T."/>
            <person name="O'Malley R."/>
            <person name="Daum C."/>
            <person name="Shapiro N."/>
            <person name="Ivanova N."/>
            <person name="Kyrpides N."/>
            <person name="Woyke T."/>
        </authorList>
    </citation>
    <scope>NUCLEOTIDE SEQUENCE [LARGE SCALE GENOMIC DNA]</scope>
    <source>
        <strain evidence="3">AT2.8</strain>
    </source>
</reference>
<dbReference type="AlphaFoldDB" id="A0A852TH99"/>
<sequence length="103" mass="12272">MSRLELYHKKTKQFSWKGPIFLILTFFIVAVGFFLFRYYYQSSIKIESPEEKLGSKVVVHLPDGKEVFTYENYIFEKDGRTYYKGERNTIDLTGGTVTYENWE</sequence>
<feature type="transmembrane region" description="Helical" evidence="1">
    <location>
        <begin position="20"/>
        <end position="40"/>
    </location>
</feature>
<dbReference type="EMBL" id="JACCBX010000007">
    <property type="protein sequence ID" value="NYE06648.1"/>
    <property type="molecule type" value="Genomic_DNA"/>
</dbReference>
<proteinExistence type="predicted"/>
<name>A0A852TH99_9BACI</name>
<evidence type="ECO:0000256" key="1">
    <source>
        <dbReference type="SAM" id="Phobius"/>
    </source>
</evidence>